<dbReference type="RefSeq" id="WP_368454480.1">
    <property type="nucleotide sequence ID" value="NZ_JBFQXQ010000006.1"/>
</dbReference>
<evidence type="ECO:0000313" key="2">
    <source>
        <dbReference type="Proteomes" id="UP001558101"/>
    </source>
</evidence>
<protein>
    <submittedName>
        <fullName evidence="1">Autotransporter outer membrane beta-barrel domain-containing protein</fullName>
    </submittedName>
</protein>
<feature type="non-terminal residue" evidence="1">
    <location>
        <position position="1"/>
    </location>
</feature>
<dbReference type="EMBL" id="JBFQXQ010000006">
    <property type="protein sequence ID" value="MEX3175131.1"/>
    <property type="molecule type" value="Genomic_DNA"/>
</dbReference>
<keyword evidence="2" id="KW-1185">Reference proteome</keyword>
<dbReference type="SUPFAM" id="SSF103515">
    <property type="entry name" value="Autotransporter"/>
    <property type="match status" value="1"/>
</dbReference>
<sequence>GYDASAFDSKSTLAGRDGLAAQAGVQYQLTKDVSVGAGLSSELFRQGSNSLEGNLSVTWRF</sequence>
<dbReference type="InterPro" id="IPR006315">
    <property type="entry name" value="OM_autotransptr_brl_dom"/>
</dbReference>
<accession>A0ABV3URB3</accession>
<dbReference type="InterPro" id="IPR036709">
    <property type="entry name" value="Autotransporte_beta_dom_sf"/>
</dbReference>
<comment type="caution">
    <text evidence="1">The sequence shown here is derived from an EMBL/GenBank/DDBJ whole genome shotgun (WGS) entry which is preliminary data.</text>
</comment>
<proteinExistence type="predicted"/>
<dbReference type="Gene3D" id="2.40.128.130">
    <property type="entry name" value="Autotransporter beta-domain"/>
    <property type="match status" value="1"/>
</dbReference>
<dbReference type="Proteomes" id="UP001558101">
    <property type="component" value="Unassembled WGS sequence"/>
</dbReference>
<gene>
    <name evidence="1" type="ORF">AB4M04_23955</name>
</gene>
<organism evidence="1 2">
    <name type="scientific">Serratia quinivorans</name>
    <dbReference type="NCBI Taxonomy" id="137545"/>
    <lineage>
        <taxon>Bacteria</taxon>
        <taxon>Pseudomonadati</taxon>
        <taxon>Pseudomonadota</taxon>
        <taxon>Gammaproteobacteria</taxon>
        <taxon>Enterobacterales</taxon>
        <taxon>Yersiniaceae</taxon>
        <taxon>Serratia</taxon>
    </lineage>
</organism>
<dbReference type="NCBIfam" id="TIGR01414">
    <property type="entry name" value="autotrans_barl"/>
    <property type="match status" value="1"/>
</dbReference>
<reference evidence="1 2" key="1">
    <citation type="submission" date="2024-07" db="EMBL/GenBank/DDBJ databases">
        <title>Genomes of novel Serratia strains from suburban soil.</title>
        <authorList>
            <person name="Markert E.X."/>
            <person name="Severe K."/>
            <person name="Severe L."/>
            <person name="Twing K.I."/>
            <person name="Ward L.M."/>
        </authorList>
    </citation>
    <scope>NUCLEOTIDE SEQUENCE [LARGE SCALE GENOMIC DNA]</scope>
    <source>
        <strain evidence="1 2">3C-UT</strain>
    </source>
</reference>
<evidence type="ECO:0000313" key="1">
    <source>
        <dbReference type="EMBL" id="MEX3175131.1"/>
    </source>
</evidence>
<name>A0ABV3URB3_9GAMM</name>